<evidence type="ECO:0000256" key="1">
    <source>
        <dbReference type="SAM" id="MobiDB-lite"/>
    </source>
</evidence>
<feature type="region of interest" description="Disordered" evidence="1">
    <location>
        <begin position="78"/>
        <end position="117"/>
    </location>
</feature>
<keyword evidence="3" id="KW-1185">Reference proteome</keyword>
<protein>
    <submittedName>
        <fullName evidence="2">Uncharacterized protein</fullName>
    </submittedName>
</protein>
<evidence type="ECO:0000313" key="2">
    <source>
        <dbReference type="EMBL" id="KAJ1364714.1"/>
    </source>
</evidence>
<name>A0AAD5NBG8_PARTN</name>
<feature type="compositionally biased region" description="Acidic residues" evidence="1">
    <location>
        <begin position="1"/>
        <end position="18"/>
    </location>
</feature>
<dbReference type="AlphaFoldDB" id="A0AAD5NBG8"/>
<reference evidence="2" key="1">
    <citation type="submission" date="2021-06" db="EMBL/GenBank/DDBJ databases">
        <title>Parelaphostrongylus tenuis whole genome reference sequence.</title>
        <authorList>
            <person name="Garwood T.J."/>
            <person name="Larsen P.A."/>
            <person name="Fountain-Jones N.M."/>
            <person name="Garbe J.R."/>
            <person name="Macchietto M.G."/>
            <person name="Kania S.A."/>
            <person name="Gerhold R.W."/>
            <person name="Richards J.E."/>
            <person name="Wolf T.M."/>
        </authorList>
    </citation>
    <scope>NUCLEOTIDE SEQUENCE</scope>
    <source>
        <strain evidence="2">MNPRO001-30</strain>
        <tissue evidence="2">Meninges</tissue>
    </source>
</reference>
<organism evidence="2 3">
    <name type="scientific">Parelaphostrongylus tenuis</name>
    <name type="common">Meningeal worm</name>
    <dbReference type="NCBI Taxonomy" id="148309"/>
    <lineage>
        <taxon>Eukaryota</taxon>
        <taxon>Metazoa</taxon>
        <taxon>Ecdysozoa</taxon>
        <taxon>Nematoda</taxon>
        <taxon>Chromadorea</taxon>
        <taxon>Rhabditida</taxon>
        <taxon>Rhabditina</taxon>
        <taxon>Rhabditomorpha</taxon>
        <taxon>Strongyloidea</taxon>
        <taxon>Metastrongylidae</taxon>
        <taxon>Parelaphostrongylus</taxon>
    </lineage>
</organism>
<feature type="compositionally biased region" description="Polar residues" evidence="1">
    <location>
        <begin position="81"/>
        <end position="102"/>
    </location>
</feature>
<proteinExistence type="predicted"/>
<feature type="compositionally biased region" description="Low complexity" evidence="1">
    <location>
        <begin position="103"/>
        <end position="116"/>
    </location>
</feature>
<evidence type="ECO:0000313" key="3">
    <source>
        <dbReference type="Proteomes" id="UP001196413"/>
    </source>
</evidence>
<feature type="region of interest" description="Disordered" evidence="1">
    <location>
        <begin position="1"/>
        <end position="22"/>
    </location>
</feature>
<accession>A0AAD5NBG8</accession>
<gene>
    <name evidence="2" type="ORF">KIN20_024863</name>
</gene>
<dbReference type="EMBL" id="JAHQIW010005044">
    <property type="protein sequence ID" value="KAJ1364714.1"/>
    <property type="molecule type" value="Genomic_DNA"/>
</dbReference>
<sequence length="138" mass="14671">MDSDVEEDVTVESGEELEGPANCQLSPNLCSCGAYDKIMSATNLLRKRIVEAVNSELDQYEQPLEVLLGSSKQGFAHSQEDQATIGSAQATYDGSGSTPQIDSQSQVSESNPSQSSPAHAIVNDILVNASLLLLSKLK</sequence>
<comment type="caution">
    <text evidence="2">The sequence shown here is derived from an EMBL/GenBank/DDBJ whole genome shotgun (WGS) entry which is preliminary data.</text>
</comment>
<dbReference type="Proteomes" id="UP001196413">
    <property type="component" value="Unassembled WGS sequence"/>
</dbReference>